<protein>
    <submittedName>
        <fullName evidence="1">Uncharacterized protein</fullName>
    </submittedName>
</protein>
<comment type="caution">
    <text evidence="1">The sequence shown here is derived from an EMBL/GenBank/DDBJ whole genome shotgun (WGS) entry which is preliminary data.</text>
</comment>
<gene>
    <name evidence="1" type="ORF">DAT39_006102</name>
</gene>
<dbReference type="EMBL" id="QNUK01000062">
    <property type="protein sequence ID" value="KAF5904153.1"/>
    <property type="molecule type" value="Genomic_DNA"/>
</dbReference>
<reference evidence="1" key="1">
    <citation type="submission" date="2020-07" db="EMBL/GenBank/DDBJ databases">
        <title>Clarias magur genome sequencing, assembly and annotation.</title>
        <authorList>
            <person name="Kushwaha B."/>
            <person name="Kumar R."/>
            <person name="Das P."/>
            <person name="Joshi C.G."/>
            <person name="Kumar D."/>
            <person name="Nagpure N.S."/>
            <person name="Pandey M."/>
            <person name="Agarwal S."/>
            <person name="Srivastava S."/>
            <person name="Singh M."/>
            <person name="Sahoo L."/>
            <person name="Jayasankar P."/>
            <person name="Meher P.K."/>
            <person name="Koringa P.G."/>
            <person name="Iquebal M.A."/>
            <person name="Das S.P."/>
            <person name="Bit A."/>
            <person name="Patnaik S."/>
            <person name="Patel N."/>
            <person name="Shah T.M."/>
            <person name="Hinsu A."/>
            <person name="Jena J.K."/>
        </authorList>
    </citation>
    <scope>NUCLEOTIDE SEQUENCE</scope>
    <source>
        <strain evidence="1">CIFAMagur01</strain>
        <tissue evidence="1">Testis</tissue>
    </source>
</reference>
<evidence type="ECO:0000313" key="1">
    <source>
        <dbReference type="EMBL" id="KAF5904153.1"/>
    </source>
</evidence>
<name>A0A8J4UAB0_CLAMG</name>
<organism evidence="1 2">
    <name type="scientific">Clarias magur</name>
    <name type="common">Asian catfish</name>
    <name type="synonym">Macropteronotus magur</name>
    <dbReference type="NCBI Taxonomy" id="1594786"/>
    <lineage>
        <taxon>Eukaryota</taxon>
        <taxon>Metazoa</taxon>
        <taxon>Chordata</taxon>
        <taxon>Craniata</taxon>
        <taxon>Vertebrata</taxon>
        <taxon>Euteleostomi</taxon>
        <taxon>Actinopterygii</taxon>
        <taxon>Neopterygii</taxon>
        <taxon>Teleostei</taxon>
        <taxon>Ostariophysi</taxon>
        <taxon>Siluriformes</taxon>
        <taxon>Clariidae</taxon>
        <taxon>Clarias</taxon>
    </lineage>
</organism>
<dbReference type="Proteomes" id="UP000727407">
    <property type="component" value="Unassembled WGS sequence"/>
</dbReference>
<proteinExistence type="predicted"/>
<dbReference type="AlphaFoldDB" id="A0A8J4UAB0"/>
<accession>A0A8J4UAB0</accession>
<evidence type="ECO:0000313" key="2">
    <source>
        <dbReference type="Proteomes" id="UP000727407"/>
    </source>
</evidence>
<feature type="non-terminal residue" evidence="1">
    <location>
        <position position="1"/>
    </location>
</feature>
<keyword evidence="2" id="KW-1185">Reference proteome</keyword>
<sequence length="63" mass="7075">MSCPSPDLCLHAKQSDGRMSKVATESDYPMQSLFFHFTITFVVVCVMEGECEVITGLNRTTER</sequence>